<keyword evidence="2 6" id="KW-0132">Cell division</keyword>
<evidence type="ECO:0000256" key="3">
    <source>
        <dbReference type="ARBA" id="ARBA00023210"/>
    </source>
</evidence>
<dbReference type="Proteomes" id="UP000184128">
    <property type="component" value="Unassembled WGS sequence"/>
</dbReference>
<feature type="coiled-coil region" evidence="7">
    <location>
        <begin position="17"/>
        <end position="44"/>
    </location>
</feature>
<dbReference type="InterPro" id="IPR036145">
    <property type="entry name" value="MinC_C_sf"/>
</dbReference>
<comment type="subunit">
    <text evidence="5 6">Interacts with MinD and FtsZ.</text>
</comment>
<proteinExistence type="inferred from homology"/>
<organism evidence="10 11">
    <name type="scientific">Atopostipes suicloacalis DSM 15692</name>
    <dbReference type="NCBI Taxonomy" id="1121025"/>
    <lineage>
        <taxon>Bacteria</taxon>
        <taxon>Bacillati</taxon>
        <taxon>Bacillota</taxon>
        <taxon>Bacilli</taxon>
        <taxon>Lactobacillales</taxon>
        <taxon>Carnobacteriaceae</taxon>
        <taxon>Atopostipes</taxon>
    </lineage>
</organism>
<dbReference type="AlphaFoldDB" id="A0A1M4T2M6"/>
<comment type="similarity">
    <text evidence="1 6">Belongs to the MinC family.</text>
</comment>
<dbReference type="SUPFAM" id="SSF63848">
    <property type="entry name" value="Cell-division inhibitor MinC, C-terminal domain"/>
    <property type="match status" value="1"/>
</dbReference>
<dbReference type="GO" id="GO:1901891">
    <property type="term" value="P:regulation of cell septum assembly"/>
    <property type="evidence" value="ECO:0007669"/>
    <property type="project" value="InterPro"/>
</dbReference>
<dbReference type="Gene3D" id="3.30.160.540">
    <property type="match status" value="1"/>
</dbReference>
<dbReference type="InterPro" id="IPR013033">
    <property type="entry name" value="MinC"/>
</dbReference>
<evidence type="ECO:0000256" key="2">
    <source>
        <dbReference type="ARBA" id="ARBA00022618"/>
    </source>
</evidence>
<evidence type="ECO:0000256" key="6">
    <source>
        <dbReference type="HAMAP-Rule" id="MF_00267"/>
    </source>
</evidence>
<keyword evidence="3 6" id="KW-0717">Septation</keyword>
<sequence>MEKKVTLKGTNEGYFLILNDQASLDEINEELDRLFEQIKKDNKHEQNFDLVIDTKHRILDEATKETLTQKISEHTNFVIKYFSEEVIDKELADKWHNDTSPKMIVRNIRNGQLVQSERDLILFGDVRPGAVIRSTGNVVVIGNVQGTIHAGSKGDEDAIIVAPFLFNAQVRIGEHVEVIEKNADEEVEDTSDENLKRHQIVYLNDLHMIEFGEVEHLARIRPDFAKDLGGFEEWQKQL</sequence>
<dbReference type="Pfam" id="PF03775">
    <property type="entry name" value="MinC_C"/>
    <property type="match status" value="1"/>
</dbReference>
<dbReference type="PANTHER" id="PTHR34108">
    <property type="entry name" value="SEPTUM SITE-DETERMINING PROTEIN MINC"/>
    <property type="match status" value="1"/>
</dbReference>
<evidence type="ECO:0000313" key="11">
    <source>
        <dbReference type="Proteomes" id="UP000184128"/>
    </source>
</evidence>
<dbReference type="RefSeq" id="WP_073295340.1">
    <property type="nucleotide sequence ID" value="NZ_FQUF01000004.1"/>
</dbReference>
<dbReference type="GO" id="GO:0000902">
    <property type="term" value="P:cell morphogenesis"/>
    <property type="evidence" value="ECO:0007669"/>
    <property type="project" value="InterPro"/>
</dbReference>
<evidence type="ECO:0000256" key="1">
    <source>
        <dbReference type="ARBA" id="ARBA00006291"/>
    </source>
</evidence>
<keyword evidence="11" id="KW-1185">Reference proteome</keyword>
<dbReference type="STRING" id="1121025.SAMN02745249_00346"/>
<keyword evidence="4 6" id="KW-0131">Cell cycle</keyword>
<dbReference type="GO" id="GO:0000917">
    <property type="term" value="P:division septum assembly"/>
    <property type="evidence" value="ECO:0007669"/>
    <property type="project" value="UniProtKB-KW"/>
</dbReference>
<dbReference type="Pfam" id="PF22642">
    <property type="entry name" value="MinC_N_1"/>
    <property type="match status" value="1"/>
</dbReference>
<protein>
    <recommendedName>
        <fullName evidence="6">Probable septum site-determining protein MinC</fullName>
    </recommendedName>
</protein>
<name>A0A1M4T2M6_9LACT</name>
<evidence type="ECO:0000256" key="7">
    <source>
        <dbReference type="SAM" id="Coils"/>
    </source>
</evidence>
<evidence type="ECO:0000259" key="9">
    <source>
        <dbReference type="Pfam" id="PF22642"/>
    </source>
</evidence>
<dbReference type="EMBL" id="FQUF01000004">
    <property type="protein sequence ID" value="SHE38802.1"/>
    <property type="molecule type" value="Genomic_DNA"/>
</dbReference>
<dbReference type="HAMAP" id="MF_00267">
    <property type="entry name" value="MinC"/>
    <property type="match status" value="1"/>
</dbReference>
<dbReference type="InterPro" id="IPR005526">
    <property type="entry name" value="Septum_form_inhib_MinC_C"/>
</dbReference>
<evidence type="ECO:0000256" key="5">
    <source>
        <dbReference type="ARBA" id="ARBA00046874"/>
    </source>
</evidence>
<evidence type="ECO:0000313" key="10">
    <source>
        <dbReference type="EMBL" id="SHE38802.1"/>
    </source>
</evidence>
<evidence type="ECO:0000259" key="8">
    <source>
        <dbReference type="Pfam" id="PF03775"/>
    </source>
</evidence>
<gene>
    <name evidence="6" type="primary">minC</name>
    <name evidence="10" type="ORF">SAMN02745249_00346</name>
</gene>
<dbReference type="OrthoDB" id="9790810at2"/>
<feature type="domain" description="Septum formation inhibitor MinC C-terminal" evidence="8">
    <location>
        <begin position="104"/>
        <end position="187"/>
    </location>
</feature>
<dbReference type="PANTHER" id="PTHR34108:SF1">
    <property type="entry name" value="SEPTUM SITE-DETERMINING PROTEIN MINC"/>
    <property type="match status" value="1"/>
</dbReference>
<dbReference type="InterPro" id="IPR016098">
    <property type="entry name" value="CAP/MinC_C"/>
</dbReference>
<keyword evidence="7" id="KW-0175">Coiled coil</keyword>
<reference evidence="10 11" key="1">
    <citation type="submission" date="2016-11" db="EMBL/GenBank/DDBJ databases">
        <authorList>
            <person name="Jaros S."/>
            <person name="Januszkiewicz K."/>
            <person name="Wedrychowicz H."/>
        </authorList>
    </citation>
    <scope>NUCLEOTIDE SEQUENCE [LARGE SCALE GENOMIC DNA]</scope>
    <source>
        <strain evidence="10 11">DSM 15692</strain>
    </source>
</reference>
<evidence type="ECO:0000256" key="4">
    <source>
        <dbReference type="ARBA" id="ARBA00023306"/>
    </source>
</evidence>
<dbReference type="InterPro" id="IPR055219">
    <property type="entry name" value="MinC_N_1"/>
</dbReference>
<feature type="domain" description="Septum site-determining protein MinC N-terminal" evidence="9">
    <location>
        <begin position="5"/>
        <end position="81"/>
    </location>
</feature>
<comment type="function">
    <text evidence="6">Cell division inhibitor that blocks the formation of polar Z ring septums. Rapidly oscillates between the poles of the cell to destabilize FtsZ filaments that have formed before they mature into polar Z rings. Prevents FtsZ polymerization.</text>
</comment>
<dbReference type="Gene3D" id="2.160.20.70">
    <property type="match status" value="1"/>
</dbReference>
<accession>A0A1M4T2M6</accession>